<dbReference type="EMBL" id="CP021455">
    <property type="protein sequence ID" value="ARU05364.1"/>
    <property type="molecule type" value="Genomic_DNA"/>
</dbReference>
<evidence type="ECO:0000259" key="2">
    <source>
        <dbReference type="Pfam" id="PF00849"/>
    </source>
</evidence>
<organism evidence="3 4">
    <name type="scientific">Comamonas serinivorans</name>
    <dbReference type="NCBI Taxonomy" id="1082851"/>
    <lineage>
        <taxon>Bacteria</taxon>
        <taxon>Pseudomonadati</taxon>
        <taxon>Pseudomonadota</taxon>
        <taxon>Betaproteobacteria</taxon>
        <taxon>Burkholderiales</taxon>
        <taxon>Comamonadaceae</taxon>
        <taxon>Comamonas</taxon>
    </lineage>
</organism>
<reference evidence="3 4" key="1">
    <citation type="submission" date="2017-05" db="EMBL/GenBank/DDBJ databases">
        <authorList>
            <person name="Song R."/>
            <person name="Chenine A.L."/>
            <person name="Ruprecht R.M."/>
        </authorList>
    </citation>
    <scope>NUCLEOTIDE SEQUENCE [LARGE SCALE GENOMIC DNA]</scope>
    <source>
        <strain evidence="3 4">DSM 26136</strain>
    </source>
</reference>
<feature type="compositionally biased region" description="Low complexity" evidence="1">
    <location>
        <begin position="124"/>
        <end position="144"/>
    </location>
</feature>
<dbReference type="AlphaFoldDB" id="A0A1Y0ENZ8"/>
<dbReference type="InterPro" id="IPR006145">
    <property type="entry name" value="PsdUridine_synth_RsuA/RluA"/>
</dbReference>
<feature type="region of interest" description="Disordered" evidence="1">
    <location>
        <begin position="114"/>
        <end position="166"/>
    </location>
</feature>
<dbReference type="Gene3D" id="3.30.2350.10">
    <property type="entry name" value="Pseudouridine synthase"/>
    <property type="match status" value="1"/>
</dbReference>
<dbReference type="SUPFAM" id="SSF55120">
    <property type="entry name" value="Pseudouridine synthase"/>
    <property type="match status" value="1"/>
</dbReference>
<protein>
    <recommendedName>
        <fullName evidence="2">Pseudouridine synthase RsuA/RluA-like domain-containing protein</fullName>
    </recommendedName>
</protein>
<dbReference type="Proteomes" id="UP000196138">
    <property type="component" value="Chromosome"/>
</dbReference>
<dbReference type="CDD" id="cd02869">
    <property type="entry name" value="PseudoU_synth_RluA_like"/>
    <property type="match status" value="1"/>
</dbReference>
<dbReference type="Pfam" id="PF00849">
    <property type="entry name" value="PseudoU_synth_2"/>
    <property type="match status" value="1"/>
</dbReference>
<name>A0A1Y0ENZ8_9BURK</name>
<dbReference type="PANTHER" id="PTHR21600:SF89">
    <property type="entry name" value="RIBOSOMAL LARGE SUBUNIT PSEUDOURIDINE SYNTHASE A"/>
    <property type="match status" value="1"/>
</dbReference>
<dbReference type="OrthoDB" id="9785808at2"/>
<keyword evidence="4" id="KW-1185">Reference proteome</keyword>
<dbReference type="GO" id="GO:0000455">
    <property type="term" value="P:enzyme-directed rRNA pseudouridine synthesis"/>
    <property type="evidence" value="ECO:0007669"/>
    <property type="project" value="TreeGrafter"/>
</dbReference>
<dbReference type="RefSeq" id="WP_087281454.1">
    <property type="nucleotide sequence ID" value="NZ_CP021455.1"/>
</dbReference>
<evidence type="ECO:0000313" key="3">
    <source>
        <dbReference type="EMBL" id="ARU05364.1"/>
    </source>
</evidence>
<evidence type="ECO:0000313" key="4">
    <source>
        <dbReference type="Proteomes" id="UP000196138"/>
    </source>
</evidence>
<dbReference type="GO" id="GO:0140098">
    <property type="term" value="F:catalytic activity, acting on RNA"/>
    <property type="evidence" value="ECO:0007669"/>
    <property type="project" value="UniProtKB-ARBA"/>
</dbReference>
<gene>
    <name evidence="3" type="ORF">CCO03_12305</name>
</gene>
<evidence type="ECO:0000256" key="1">
    <source>
        <dbReference type="SAM" id="MobiDB-lite"/>
    </source>
</evidence>
<dbReference type="PANTHER" id="PTHR21600">
    <property type="entry name" value="MITOCHONDRIAL RNA PSEUDOURIDINE SYNTHASE"/>
    <property type="match status" value="1"/>
</dbReference>
<dbReference type="PROSITE" id="PS01129">
    <property type="entry name" value="PSI_RLU"/>
    <property type="match status" value="1"/>
</dbReference>
<dbReference type="GO" id="GO:0009982">
    <property type="term" value="F:pseudouridine synthase activity"/>
    <property type="evidence" value="ECO:0007669"/>
    <property type="project" value="InterPro"/>
</dbReference>
<proteinExistence type="predicted"/>
<sequence>MSDTAPLDDQPRNDLGLADVAIVYADDHLLVANKPAGLLTVPGRGPDKAHCLVQLLAEAHPGLRVVHRLDMATSGLVVLARHEAAQRTLSQAFAERRVHKRYEALVAGHLVASADDSPGCMPTPAADVSSSSSSLPSAEDAPSAGPGSAPDRHADPAPPQAPEDGWSTIRLPLCIDWPNRPRSKVDVEHGKPSETHWRVLGHTRWPALATAPRQAGLPVTRVALVPHTGRTHQLRVHLQALGHPIVGDRLYAPLAVAHAAPRLLLHACRLVLPHPVSGQVLDLHTAVPF</sequence>
<dbReference type="InterPro" id="IPR006224">
    <property type="entry name" value="PsdUridine_synth_RluA-like_CS"/>
</dbReference>
<feature type="domain" description="Pseudouridine synthase RsuA/RluA-like" evidence="2">
    <location>
        <begin position="28"/>
        <end position="240"/>
    </location>
</feature>
<dbReference type="InterPro" id="IPR050188">
    <property type="entry name" value="RluA_PseudoU_synthase"/>
</dbReference>
<dbReference type="InterPro" id="IPR020103">
    <property type="entry name" value="PsdUridine_synth_cat_dom_sf"/>
</dbReference>
<accession>A0A1Y0ENZ8</accession>
<dbReference type="KEGG" id="cser:CCO03_12305"/>
<dbReference type="GO" id="GO:0003723">
    <property type="term" value="F:RNA binding"/>
    <property type="evidence" value="ECO:0007669"/>
    <property type="project" value="InterPro"/>
</dbReference>